<dbReference type="RefSeq" id="WP_214056089.1">
    <property type="nucleotide sequence ID" value="NZ_BAAAHS010000045.1"/>
</dbReference>
<evidence type="ECO:0000313" key="1">
    <source>
        <dbReference type="EMBL" id="QVT80560.1"/>
    </source>
</evidence>
<reference evidence="1 2" key="1">
    <citation type="submission" date="2021-05" db="EMBL/GenBank/DDBJ databases">
        <title>Complete genome of Nocardioides aquaticus KCTC 9944T isolated from meromictic and hypersaline Ekho Lake, Antarctica.</title>
        <authorList>
            <person name="Hwang K."/>
            <person name="Kim K.M."/>
            <person name="Choe H."/>
        </authorList>
    </citation>
    <scope>NUCLEOTIDE SEQUENCE [LARGE SCALE GENOMIC DNA]</scope>
    <source>
        <strain evidence="1 2">KCTC 9944</strain>
    </source>
</reference>
<dbReference type="InterPro" id="IPR023846">
    <property type="entry name" value="CHP04042_MSMEG0570"/>
</dbReference>
<sequence length="100" mass="10947">MPEMSFAVRWPDGRVEECYSPSLVVHDHLAAGATYTVTELTDRAARAMATASDRVRERYGFACTSAAATVAQVRRSAASYDPTALVEVVAMWPPLPEETR</sequence>
<dbReference type="EMBL" id="CP075371">
    <property type="protein sequence ID" value="QVT80560.1"/>
    <property type="molecule type" value="Genomic_DNA"/>
</dbReference>
<protein>
    <recommendedName>
        <fullName evidence="3">MSMEG_0570 family nitrogen starvation response protein</fullName>
    </recommendedName>
</protein>
<gene>
    <name evidence="1" type="ORF">ENKNEFLB_02959</name>
</gene>
<organism evidence="1 2">
    <name type="scientific">Nocardioides aquaticus</name>
    <dbReference type="NCBI Taxonomy" id="160826"/>
    <lineage>
        <taxon>Bacteria</taxon>
        <taxon>Bacillati</taxon>
        <taxon>Actinomycetota</taxon>
        <taxon>Actinomycetes</taxon>
        <taxon>Propionibacteriales</taxon>
        <taxon>Nocardioidaceae</taxon>
        <taxon>Nocardioides</taxon>
    </lineage>
</organism>
<accession>A0ABX8EL10</accession>
<evidence type="ECO:0000313" key="2">
    <source>
        <dbReference type="Proteomes" id="UP000679307"/>
    </source>
</evidence>
<keyword evidence="2" id="KW-1185">Reference proteome</keyword>
<proteinExistence type="predicted"/>
<evidence type="ECO:0008006" key="3">
    <source>
        <dbReference type="Google" id="ProtNLM"/>
    </source>
</evidence>
<name>A0ABX8EL10_9ACTN</name>
<dbReference type="Proteomes" id="UP000679307">
    <property type="component" value="Chromosome"/>
</dbReference>
<dbReference type="NCBIfam" id="TIGR04042">
    <property type="entry name" value="MSMEG_0570_fam"/>
    <property type="match status" value="1"/>
</dbReference>